<reference evidence="3" key="1">
    <citation type="journal article" date="2020" name="Stud. Mycol.">
        <title>101 Dothideomycetes genomes: a test case for predicting lifestyles and emergence of pathogens.</title>
        <authorList>
            <person name="Haridas S."/>
            <person name="Albert R."/>
            <person name="Binder M."/>
            <person name="Bloem J."/>
            <person name="Labutti K."/>
            <person name="Salamov A."/>
            <person name="Andreopoulos B."/>
            <person name="Baker S."/>
            <person name="Barry K."/>
            <person name="Bills G."/>
            <person name="Bluhm B."/>
            <person name="Cannon C."/>
            <person name="Castanera R."/>
            <person name="Culley D."/>
            <person name="Daum C."/>
            <person name="Ezra D."/>
            <person name="Gonzalez J."/>
            <person name="Henrissat B."/>
            <person name="Kuo A."/>
            <person name="Liang C."/>
            <person name="Lipzen A."/>
            <person name="Lutzoni F."/>
            <person name="Magnuson J."/>
            <person name="Mondo S."/>
            <person name="Nolan M."/>
            <person name="Ohm R."/>
            <person name="Pangilinan J."/>
            <person name="Park H.-J."/>
            <person name="Ramirez L."/>
            <person name="Alfaro M."/>
            <person name="Sun H."/>
            <person name="Tritt A."/>
            <person name="Yoshinaga Y."/>
            <person name="Zwiers L.-H."/>
            <person name="Turgeon B."/>
            <person name="Goodwin S."/>
            <person name="Spatafora J."/>
            <person name="Crous P."/>
            <person name="Grigoriev I."/>
        </authorList>
    </citation>
    <scope>NUCLEOTIDE SEQUENCE</scope>
    <source>
        <strain evidence="3">Tuck. ex Michener</strain>
    </source>
</reference>
<evidence type="ECO:0000256" key="1">
    <source>
        <dbReference type="ARBA" id="ARBA00023002"/>
    </source>
</evidence>
<evidence type="ECO:0000313" key="3">
    <source>
        <dbReference type="EMBL" id="KAF2238370.1"/>
    </source>
</evidence>
<keyword evidence="4" id="KW-1185">Reference proteome</keyword>
<protein>
    <submittedName>
        <fullName evidence="3">Uncharacterized protein</fullName>
    </submittedName>
</protein>
<accession>A0A6A6HLM5</accession>
<proteinExistence type="inferred from homology"/>
<dbReference type="PANTHER" id="PTHR34598">
    <property type="entry name" value="BLL6449 PROTEIN"/>
    <property type="match status" value="1"/>
</dbReference>
<gene>
    <name evidence="3" type="ORF">EV356DRAFT_306760</name>
</gene>
<dbReference type="InterPro" id="IPR044053">
    <property type="entry name" value="AsaB-like"/>
</dbReference>
<comment type="similarity">
    <text evidence="2">Belongs to the asaB hydroxylase/desaturase family.</text>
</comment>
<organism evidence="3 4">
    <name type="scientific">Viridothelium virens</name>
    <name type="common">Speckled blister lichen</name>
    <name type="synonym">Trypethelium virens</name>
    <dbReference type="NCBI Taxonomy" id="1048519"/>
    <lineage>
        <taxon>Eukaryota</taxon>
        <taxon>Fungi</taxon>
        <taxon>Dikarya</taxon>
        <taxon>Ascomycota</taxon>
        <taxon>Pezizomycotina</taxon>
        <taxon>Dothideomycetes</taxon>
        <taxon>Dothideomycetes incertae sedis</taxon>
        <taxon>Trypetheliales</taxon>
        <taxon>Trypetheliaceae</taxon>
        <taxon>Viridothelium</taxon>
    </lineage>
</organism>
<name>A0A6A6HLM5_VIRVR</name>
<dbReference type="AlphaFoldDB" id="A0A6A6HLM5"/>
<dbReference type="EMBL" id="ML991776">
    <property type="protein sequence ID" value="KAF2238370.1"/>
    <property type="molecule type" value="Genomic_DNA"/>
</dbReference>
<evidence type="ECO:0000313" key="4">
    <source>
        <dbReference type="Proteomes" id="UP000800092"/>
    </source>
</evidence>
<keyword evidence="1" id="KW-0560">Oxidoreductase</keyword>
<evidence type="ECO:0000256" key="2">
    <source>
        <dbReference type="ARBA" id="ARBA00023604"/>
    </source>
</evidence>
<dbReference type="GO" id="GO:0016491">
    <property type="term" value="F:oxidoreductase activity"/>
    <property type="evidence" value="ECO:0007669"/>
    <property type="project" value="UniProtKB-KW"/>
</dbReference>
<dbReference type="OrthoDB" id="412788at2759"/>
<sequence length="193" mass="21905">MSARHGPAIISSIWHLQELELYKTVKPYHLAFEPVEDIPRSNIERQETSVRISDLRCLEEPLSFHRNGFAVFTLSEIPAISDWDNGTEVRESYYPVIEKSIVSIFPGASCIALNHQIRKRDPAFPVSTGQNYKHSQPVRVAHVGMALPSRYKPQHQLIAMKPLQMSLHPPQSKQSDKTWGRMLTVFSSGDTSI</sequence>
<dbReference type="PANTHER" id="PTHR34598:SF3">
    <property type="entry name" value="OXIDOREDUCTASE AN1597"/>
    <property type="match status" value="1"/>
</dbReference>
<dbReference type="Proteomes" id="UP000800092">
    <property type="component" value="Unassembled WGS sequence"/>
</dbReference>